<dbReference type="SMART" id="SM00033">
    <property type="entry name" value="CH"/>
    <property type="match status" value="1"/>
</dbReference>
<keyword evidence="3" id="KW-1185">Reference proteome</keyword>
<reference evidence="2" key="1">
    <citation type="journal article" date="2023" name="IScience">
        <title>Live-bearing cockroach genome reveals convergent evolutionary mechanisms linked to viviparity in insects and beyond.</title>
        <authorList>
            <person name="Fouks B."/>
            <person name="Harrison M.C."/>
            <person name="Mikhailova A.A."/>
            <person name="Marchal E."/>
            <person name="English S."/>
            <person name="Carruthers M."/>
            <person name="Jennings E.C."/>
            <person name="Chiamaka E.L."/>
            <person name="Frigard R.A."/>
            <person name="Pippel M."/>
            <person name="Attardo G.M."/>
            <person name="Benoit J.B."/>
            <person name="Bornberg-Bauer E."/>
            <person name="Tobe S.S."/>
        </authorList>
    </citation>
    <scope>NUCLEOTIDE SEQUENCE</scope>
    <source>
        <strain evidence="2">Stay&amp;Tobe</strain>
    </source>
</reference>
<protein>
    <recommendedName>
        <fullName evidence="1">Calponin-homology (CH) domain-containing protein</fullName>
    </recommendedName>
</protein>
<feature type="domain" description="Calponin-homology (CH)" evidence="1">
    <location>
        <begin position="15"/>
        <end position="137"/>
    </location>
</feature>
<dbReference type="AlphaFoldDB" id="A0AAD7ZG53"/>
<dbReference type="PANTHER" id="PTHR45912">
    <property type="entry name" value="CILIA- AND FLAGELLA-ASSOCIATED PROTEIN 47"/>
    <property type="match status" value="1"/>
</dbReference>
<organism evidence="2 3">
    <name type="scientific">Diploptera punctata</name>
    <name type="common">Pacific beetle cockroach</name>
    <dbReference type="NCBI Taxonomy" id="6984"/>
    <lineage>
        <taxon>Eukaryota</taxon>
        <taxon>Metazoa</taxon>
        <taxon>Ecdysozoa</taxon>
        <taxon>Arthropoda</taxon>
        <taxon>Hexapoda</taxon>
        <taxon>Insecta</taxon>
        <taxon>Pterygota</taxon>
        <taxon>Neoptera</taxon>
        <taxon>Polyneoptera</taxon>
        <taxon>Dictyoptera</taxon>
        <taxon>Blattodea</taxon>
        <taxon>Blaberoidea</taxon>
        <taxon>Blaberidae</taxon>
        <taxon>Diplopterinae</taxon>
        <taxon>Diploptera</taxon>
    </lineage>
</organism>
<comment type="caution">
    <text evidence="2">The sequence shown here is derived from an EMBL/GenBank/DDBJ whole genome shotgun (WGS) entry which is preliminary data.</text>
</comment>
<gene>
    <name evidence="2" type="ORF">L9F63_004478</name>
</gene>
<dbReference type="Pfam" id="PF00307">
    <property type="entry name" value="CH"/>
    <property type="match status" value="1"/>
</dbReference>
<evidence type="ECO:0000313" key="3">
    <source>
        <dbReference type="Proteomes" id="UP001233999"/>
    </source>
</evidence>
<dbReference type="PROSITE" id="PS50021">
    <property type="entry name" value="CH"/>
    <property type="match status" value="1"/>
</dbReference>
<dbReference type="PANTHER" id="PTHR45912:SF3">
    <property type="entry name" value="CILIA- AND FLAGELLA-ASSOCIATED PROTEIN 47"/>
    <property type="match status" value="1"/>
</dbReference>
<dbReference type="GO" id="GO:0060271">
    <property type="term" value="P:cilium assembly"/>
    <property type="evidence" value="ECO:0007669"/>
    <property type="project" value="TreeGrafter"/>
</dbReference>
<sequence length="436" mass="50357">MGGKGNGLLSDSVYSTPEHTLLKWLNNHFKIQQTELWTSSEFKSLPDDREVTNFSTDLSDGLIFVAVTASFCPYLTHLLSEVYRHPEGEEESIHNVIKVIEVWDKAKLGFTIKPQDIVYPNPVKMILLTTYLYEILPSCYPRSTVKFSADLSREDEQIITLNNPTDKCIMFGVQIVGDPMGVFRLKSNESTVTIQKLSSIDISIIYTAKLIQTAKAIIIFHAPPCTVPNFTFALEAQCIALTVHESYKITTKVYTSTESFIEITPPYDELTGYNIYITEEEPTTLDKLKICLWSEIALKRLPRRLFLKQNEIYKHPTEKTMQLHYLYYCVLPEIKSFWFIFRNENVGDFMVKLSFLPNTNTMPTTKKVIDLPSDWDLDKCKCEDLHPDSFELTEGCYLRTTIALPCTNTFMWKSFKQILDELSTSREEMEFWSKYL</sequence>
<dbReference type="Gene3D" id="1.10.418.10">
    <property type="entry name" value="Calponin-like domain"/>
    <property type="match status" value="1"/>
</dbReference>
<evidence type="ECO:0000259" key="1">
    <source>
        <dbReference type="PROSITE" id="PS50021"/>
    </source>
</evidence>
<reference evidence="2" key="2">
    <citation type="submission" date="2023-05" db="EMBL/GenBank/DDBJ databases">
        <authorList>
            <person name="Fouks B."/>
        </authorList>
    </citation>
    <scope>NUCLEOTIDE SEQUENCE</scope>
    <source>
        <strain evidence="2">Stay&amp;Tobe</strain>
        <tissue evidence="2">Testes</tissue>
    </source>
</reference>
<proteinExistence type="predicted"/>
<dbReference type="GO" id="GO:0005929">
    <property type="term" value="C:cilium"/>
    <property type="evidence" value="ECO:0007669"/>
    <property type="project" value="TreeGrafter"/>
</dbReference>
<dbReference type="Proteomes" id="UP001233999">
    <property type="component" value="Unassembled WGS sequence"/>
</dbReference>
<accession>A0AAD7ZG53</accession>
<name>A0AAD7ZG53_DIPPU</name>
<evidence type="ECO:0000313" key="2">
    <source>
        <dbReference type="EMBL" id="KAJ9579876.1"/>
    </source>
</evidence>
<dbReference type="InterPro" id="IPR001715">
    <property type="entry name" value="CH_dom"/>
</dbReference>
<dbReference type="InterPro" id="IPR036872">
    <property type="entry name" value="CH_dom_sf"/>
</dbReference>
<dbReference type="SUPFAM" id="SSF47576">
    <property type="entry name" value="Calponin-homology domain, CH-domain"/>
    <property type="match status" value="1"/>
</dbReference>
<dbReference type="EMBL" id="JASPKZ010008371">
    <property type="protein sequence ID" value="KAJ9579876.1"/>
    <property type="molecule type" value="Genomic_DNA"/>
</dbReference>
<feature type="non-terminal residue" evidence="2">
    <location>
        <position position="1"/>
    </location>
</feature>